<protein>
    <submittedName>
        <fullName evidence="2">Uncharacterized protein</fullName>
    </submittedName>
</protein>
<evidence type="ECO:0000313" key="2">
    <source>
        <dbReference type="EMBL" id="OLZ62255.1"/>
    </source>
</evidence>
<dbReference type="RefSeq" id="WP_060180046.1">
    <property type="nucleotide sequence ID" value="NZ_JBHYUY010000026.1"/>
</dbReference>
<keyword evidence="3" id="KW-1185">Reference proteome</keyword>
<accession>A0ABX3G0X9</accession>
<gene>
    <name evidence="2" type="ORF">AVW11_23295</name>
</gene>
<keyword evidence="1" id="KW-0472">Membrane</keyword>
<evidence type="ECO:0000256" key="1">
    <source>
        <dbReference type="SAM" id="Phobius"/>
    </source>
</evidence>
<sequence length="64" mass="6794">MSNTGNRYPSSKSLTMMTGLLALILMPVGAALDGTAQWVLIGAATVFIFICAYQMNANRRAGRG</sequence>
<keyword evidence="1" id="KW-0812">Transmembrane</keyword>
<reference evidence="2 3" key="1">
    <citation type="submission" date="2016-01" db="EMBL/GenBank/DDBJ databases">
        <title>Streptomyces amritsarensis strain MTCC 11845 genome sequencing and assembly.</title>
        <authorList>
            <person name="Sharma D."/>
            <person name="Nair G.R."/>
            <person name="Kaur G."/>
            <person name="Manhas R.K."/>
            <person name="Mayilraj S."/>
        </authorList>
    </citation>
    <scope>NUCLEOTIDE SEQUENCE [LARGE SCALE GENOMIC DNA]</scope>
    <source>
        <strain evidence="2 3">MTCC 11845</strain>
    </source>
</reference>
<feature type="transmembrane region" description="Helical" evidence="1">
    <location>
        <begin position="12"/>
        <end position="32"/>
    </location>
</feature>
<organism evidence="2 3">
    <name type="scientific">Streptomyces amritsarensis</name>
    <dbReference type="NCBI Taxonomy" id="681158"/>
    <lineage>
        <taxon>Bacteria</taxon>
        <taxon>Bacillati</taxon>
        <taxon>Actinomycetota</taxon>
        <taxon>Actinomycetes</taxon>
        <taxon>Kitasatosporales</taxon>
        <taxon>Streptomycetaceae</taxon>
        <taxon>Streptomyces</taxon>
    </lineage>
</organism>
<dbReference type="EMBL" id="MQUR01000060">
    <property type="protein sequence ID" value="OLZ62255.1"/>
    <property type="molecule type" value="Genomic_DNA"/>
</dbReference>
<dbReference type="Proteomes" id="UP000187151">
    <property type="component" value="Unassembled WGS sequence"/>
</dbReference>
<comment type="caution">
    <text evidence="2">The sequence shown here is derived from an EMBL/GenBank/DDBJ whole genome shotgun (WGS) entry which is preliminary data.</text>
</comment>
<feature type="transmembrane region" description="Helical" evidence="1">
    <location>
        <begin position="38"/>
        <end position="55"/>
    </location>
</feature>
<name>A0ABX3G0X9_9ACTN</name>
<proteinExistence type="predicted"/>
<keyword evidence="1" id="KW-1133">Transmembrane helix</keyword>
<evidence type="ECO:0000313" key="3">
    <source>
        <dbReference type="Proteomes" id="UP000187151"/>
    </source>
</evidence>